<sequence>MEANYCMEKLQSIRAILFDLDNTLIETRGADKKAVEKIRQYLYDHGVPEECARELVGEYLKCFRANPQDPIPGRTDLDSWRRLLWAYALGPDWDYLLDKVYPLWKKTRFENLLFSDQVKSMLKSLRKRYKLALITNGPSEAQWEKMQKLNARDYFDIILVSGDYPFEKPDPAIYQVVFETLGVSADECIMVGDTLATDIQGGVNAGVAASIWVPLQDCEHPKPQPDYKLDNVCSLPKLLSGNLANNFSSSVKKQEYKRRDSVRCISSS</sequence>
<dbReference type="InterPro" id="IPR036412">
    <property type="entry name" value="HAD-like_sf"/>
</dbReference>
<evidence type="ECO:0000256" key="1">
    <source>
        <dbReference type="ARBA" id="ARBA00001946"/>
    </source>
</evidence>
<proteinExistence type="predicted"/>
<dbReference type="CDD" id="cd04305">
    <property type="entry name" value="HAD_Neu5Ac-Pase_like"/>
    <property type="match status" value="1"/>
</dbReference>
<dbReference type="GO" id="GO:0046380">
    <property type="term" value="P:N-acetylneuraminate biosynthetic process"/>
    <property type="evidence" value="ECO:0007669"/>
    <property type="project" value="TreeGrafter"/>
</dbReference>
<dbReference type="InterPro" id="IPR006439">
    <property type="entry name" value="HAD-SF_hydro_IA"/>
</dbReference>
<name>A0A646QC59_9MYRI</name>
<protein>
    <submittedName>
        <fullName evidence="4">NA9P</fullName>
    </submittedName>
</protein>
<organism evidence="4">
    <name type="scientific">Hemiscolopendra marginata</name>
    <dbReference type="NCBI Taxonomy" id="943146"/>
    <lineage>
        <taxon>Eukaryota</taxon>
        <taxon>Metazoa</taxon>
        <taxon>Ecdysozoa</taxon>
        <taxon>Arthropoda</taxon>
        <taxon>Myriapoda</taxon>
        <taxon>Chilopoda</taxon>
        <taxon>Pleurostigmophora</taxon>
        <taxon>Scolopendromorpha</taxon>
        <taxon>Scolopendridae</taxon>
        <taxon>Hemiscolopendra</taxon>
    </lineage>
</organism>
<comment type="cofactor">
    <cofactor evidence="1">
        <name>Mg(2+)</name>
        <dbReference type="ChEBI" id="CHEBI:18420"/>
    </cofactor>
</comment>
<dbReference type="SFLD" id="SFLDG01135">
    <property type="entry name" value="C1.5.6:_HAD__Beta-PGM__Phospha"/>
    <property type="match status" value="1"/>
</dbReference>
<dbReference type="NCBIfam" id="TIGR02253">
    <property type="entry name" value="CTE7"/>
    <property type="match status" value="1"/>
</dbReference>
<dbReference type="GO" id="GO:0050124">
    <property type="term" value="F:N-acylneuraminate-9-phosphatase activity"/>
    <property type="evidence" value="ECO:0007669"/>
    <property type="project" value="TreeGrafter"/>
</dbReference>
<dbReference type="Pfam" id="PF00702">
    <property type="entry name" value="Hydrolase"/>
    <property type="match status" value="1"/>
</dbReference>
<evidence type="ECO:0000256" key="2">
    <source>
        <dbReference type="ARBA" id="ARBA00022801"/>
    </source>
</evidence>
<dbReference type="InterPro" id="IPR051400">
    <property type="entry name" value="HAD-like_hydrolase"/>
</dbReference>
<dbReference type="SFLD" id="SFLDS00003">
    <property type="entry name" value="Haloacid_Dehalogenase"/>
    <property type="match status" value="1"/>
</dbReference>
<dbReference type="InterPro" id="IPR011950">
    <property type="entry name" value="HAD-SF_hydro_IA_CTE7"/>
</dbReference>
<evidence type="ECO:0000256" key="3">
    <source>
        <dbReference type="ARBA" id="ARBA00022842"/>
    </source>
</evidence>
<accession>A0A646QC59</accession>
<dbReference type="NCBIfam" id="TIGR01549">
    <property type="entry name" value="HAD-SF-IA-v1"/>
    <property type="match status" value="1"/>
</dbReference>
<dbReference type="PRINTS" id="PR00413">
    <property type="entry name" value="HADHALOGNASE"/>
</dbReference>
<dbReference type="PANTHER" id="PTHR46470:SF3">
    <property type="entry name" value="N-ACYLNEURAMINATE-9-PHOSPHATASE"/>
    <property type="match status" value="1"/>
</dbReference>
<dbReference type="NCBIfam" id="TIGR01509">
    <property type="entry name" value="HAD-SF-IA-v3"/>
    <property type="match status" value="1"/>
</dbReference>
<dbReference type="PANTHER" id="PTHR46470">
    <property type="entry name" value="N-ACYLNEURAMINATE-9-PHOSPHATASE"/>
    <property type="match status" value="1"/>
</dbReference>
<dbReference type="EMBL" id="GHBY01000061">
    <property type="protein sequence ID" value="MUP40238.1"/>
    <property type="molecule type" value="Transcribed_RNA"/>
</dbReference>
<dbReference type="SFLD" id="SFLDG01129">
    <property type="entry name" value="C1.5:_HAD__Beta-PGM__Phosphata"/>
    <property type="match status" value="1"/>
</dbReference>
<keyword evidence="3" id="KW-0460">Magnesium</keyword>
<dbReference type="SUPFAM" id="SSF56784">
    <property type="entry name" value="HAD-like"/>
    <property type="match status" value="1"/>
</dbReference>
<evidence type="ECO:0000313" key="4">
    <source>
        <dbReference type="EMBL" id="MUP40238.1"/>
    </source>
</evidence>
<dbReference type="Gene3D" id="1.20.120.710">
    <property type="entry name" value="Haloacid dehalogenase hydrolase-like domain"/>
    <property type="match status" value="1"/>
</dbReference>
<dbReference type="Gene3D" id="3.40.50.1000">
    <property type="entry name" value="HAD superfamily/HAD-like"/>
    <property type="match status" value="1"/>
</dbReference>
<reference evidence="4" key="1">
    <citation type="submission" date="2018-11" db="EMBL/GenBank/DDBJ databases">
        <title>Venom-gland transcriptomics and venom proteomics of the Florida green centipede (Hemiscolopendra marginata) reveal sex-based variation in a centipede venom.</title>
        <authorList>
            <person name="Nystrom G.S."/>
            <person name="Ward M.J."/>
            <person name="Ellsworth S.A."/>
            <person name="Rokyta D.R."/>
        </authorList>
    </citation>
    <scope>NUCLEOTIDE SEQUENCE</scope>
    <source>
        <tissue evidence="4">Venom gland</tissue>
    </source>
</reference>
<dbReference type="AlphaFoldDB" id="A0A646QC59"/>
<keyword evidence="2" id="KW-0378">Hydrolase</keyword>
<dbReference type="InterPro" id="IPR023214">
    <property type="entry name" value="HAD_sf"/>
</dbReference>